<dbReference type="InterPro" id="IPR002577">
    <property type="entry name" value="HTH_HxlR"/>
</dbReference>
<dbReference type="PANTHER" id="PTHR33204">
    <property type="entry name" value="TRANSCRIPTIONAL REGULATOR, MARR FAMILY"/>
    <property type="match status" value="1"/>
</dbReference>
<accession>A0A6J4KJM5</accession>
<dbReference type="SUPFAM" id="SSF46785">
    <property type="entry name" value="Winged helix' DNA-binding domain"/>
    <property type="match status" value="1"/>
</dbReference>
<dbReference type="AlphaFoldDB" id="A0A6J4KJM5"/>
<evidence type="ECO:0000259" key="4">
    <source>
        <dbReference type="PROSITE" id="PS51118"/>
    </source>
</evidence>
<keyword evidence="2" id="KW-0238">DNA-binding</keyword>
<keyword evidence="1" id="KW-0805">Transcription regulation</keyword>
<organism evidence="5">
    <name type="scientific">uncultured Cytophagales bacterium</name>
    <dbReference type="NCBI Taxonomy" id="158755"/>
    <lineage>
        <taxon>Bacteria</taxon>
        <taxon>Pseudomonadati</taxon>
        <taxon>Bacteroidota</taxon>
        <taxon>Sphingobacteriia</taxon>
        <taxon>Sphingobacteriales</taxon>
        <taxon>environmental samples</taxon>
    </lineage>
</organism>
<gene>
    <name evidence="5" type="ORF">AVDCRST_MAG56-5840</name>
</gene>
<feature type="domain" description="HTH hxlR-type" evidence="4">
    <location>
        <begin position="20"/>
        <end position="118"/>
    </location>
</feature>
<evidence type="ECO:0000313" key="5">
    <source>
        <dbReference type="EMBL" id="CAA9306323.1"/>
    </source>
</evidence>
<dbReference type="PANTHER" id="PTHR33204:SF29">
    <property type="entry name" value="TRANSCRIPTIONAL REGULATOR"/>
    <property type="match status" value="1"/>
</dbReference>
<evidence type="ECO:0000256" key="1">
    <source>
        <dbReference type="ARBA" id="ARBA00023015"/>
    </source>
</evidence>
<dbReference type="InterPro" id="IPR036390">
    <property type="entry name" value="WH_DNA-bd_sf"/>
</dbReference>
<sequence>MGKTKEDSTNNYNRKFLTTCDMTYAVQLIGGRWKLLIMAGLHKRPLRYGELKRNISQISERMLTLQLRELEEDGILKRTVFAEVPPRVEYELTAIGKELVPICLELSNWGTKHRTLALSQLELSTAHDLTLNPVHVDSPVGTLPDATTRDE</sequence>
<dbReference type="EMBL" id="CADCTQ010000481">
    <property type="protein sequence ID" value="CAA9306323.1"/>
    <property type="molecule type" value="Genomic_DNA"/>
</dbReference>
<protein>
    <submittedName>
        <fullName evidence="5">Transcriptional regulator, HxlR family</fullName>
    </submittedName>
</protein>
<proteinExistence type="predicted"/>
<evidence type="ECO:0000256" key="3">
    <source>
        <dbReference type="ARBA" id="ARBA00023163"/>
    </source>
</evidence>
<reference evidence="5" key="1">
    <citation type="submission" date="2020-02" db="EMBL/GenBank/DDBJ databases">
        <authorList>
            <person name="Meier V. D."/>
        </authorList>
    </citation>
    <scope>NUCLEOTIDE SEQUENCE</scope>
    <source>
        <strain evidence="5">AVDCRST_MAG56</strain>
    </source>
</reference>
<evidence type="ECO:0000256" key="2">
    <source>
        <dbReference type="ARBA" id="ARBA00023125"/>
    </source>
</evidence>
<dbReference type="Pfam" id="PF01638">
    <property type="entry name" value="HxlR"/>
    <property type="match status" value="1"/>
</dbReference>
<keyword evidence="3" id="KW-0804">Transcription</keyword>
<dbReference type="Gene3D" id="1.10.10.10">
    <property type="entry name" value="Winged helix-like DNA-binding domain superfamily/Winged helix DNA-binding domain"/>
    <property type="match status" value="1"/>
</dbReference>
<dbReference type="GO" id="GO:0003677">
    <property type="term" value="F:DNA binding"/>
    <property type="evidence" value="ECO:0007669"/>
    <property type="project" value="UniProtKB-KW"/>
</dbReference>
<dbReference type="InterPro" id="IPR036388">
    <property type="entry name" value="WH-like_DNA-bd_sf"/>
</dbReference>
<dbReference type="PROSITE" id="PS51118">
    <property type="entry name" value="HTH_HXLR"/>
    <property type="match status" value="1"/>
</dbReference>
<name>A0A6J4KJM5_9SPHI</name>